<dbReference type="RefSeq" id="WP_387415582.1">
    <property type="nucleotide sequence ID" value="NZ_JBIASD010000021.1"/>
</dbReference>
<evidence type="ECO:0000313" key="1">
    <source>
        <dbReference type="EMBL" id="MFF3669426.1"/>
    </source>
</evidence>
<organism evidence="1 2">
    <name type="scientific">Microtetraspora malaysiensis</name>
    <dbReference type="NCBI Taxonomy" id="161358"/>
    <lineage>
        <taxon>Bacteria</taxon>
        <taxon>Bacillati</taxon>
        <taxon>Actinomycetota</taxon>
        <taxon>Actinomycetes</taxon>
        <taxon>Streptosporangiales</taxon>
        <taxon>Streptosporangiaceae</taxon>
        <taxon>Microtetraspora</taxon>
    </lineage>
</organism>
<name>A0ABW6SWU9_9ACTN</name>
<comment type="caution">
    <text evidence="1">The sequence shown here is derived from an EMBL/GenBank/DDBJ whole genome shotgun (WGS) entry which is preliminary data.</text>
</comment>
<gene>
    <name evidence="1" type="ORF">ACFYXI_27925</name>
</gene>
<keyword evidence="2" id="KW-1185">Reference proteome</keyword>
<proteinExistence type="predicted"/>
<accession>A0ABW6SWU9</accession>
<dbReference type="EMBL" id="JBIASD010000021">
    <property type="protein sequence ID" value="MFF3669426.1"/>
    <property type="molecule type" value="Genomic_DNA"/>
</dbReference>
<evidence type="ECO:0000313" key="2">
    <source>
        <dbReference type="Proteomes" id="UP001602013"/>
    </source>
</evidence>
<protein>
    <submittedName>
        <fullName evidence="1">Uncharacterized protein</fullName>
    </submittedName>
</protein>
<reference evidence="1 2" key="1">
    <citation type="submission" date="2024-10" db="EMBL/GenBank/DDBJ databases">
        <title>The Natural Products Discovery Center: Release of the First 8490 Sequenced Strains for Exploring Actinobacteria Biosynthetic Diversity.</title>
        <authorList>
            <person name="Kalkreuter E."/>
            <person name="Kautsar S.A."/>
            <person name="Yang D."/>
            <person name="Bader C.D."/>
            <person name="Teijaro C.N."/>
            <person name="Fluegel L."/>
            <person name="Davis C.M."/>
            <person name="Simpson J.R."/>
            <person name="Lauterbach L."/>
            <person name="Steele A.D."/>
            <person name="Gui C."/>
            <person name="Meng S."/>
            <person name="Li G."/>
            <person name="Viehrig K."/>
            <person name="Ye F."/>
            <person name="Su P."/>
            <person name="Kiefer A.F."/>
            <person name="Nichols A."/>
            <person name="Cepeda A.J."/>
            <person name="Yan W."/>
            <person name="Fan B."/>
            <person name="Jiang Y."/>
            <person name="Adhikari A."/>
            <person name="Zheng C.-J."/>
            <person name="Schuster L."/>
            <person name="Cowan T.M."/>
            <person name="Smanski M.J."/>
            <person name="Chevrette M.G."/>
            <person name="De Carvalho L.P.S."/>
            <person name="Shen B."/>
        </authorList>
    </citation>
    <scope>NUCLEOTIDE SEQUENCE [LARGE SCALE GENOMIC DNA]</scope>
    <source>
        <strain evidence="1 2">NPDC002173</strain>
    </source>
</reference>
<sequence>MGGPLIAVPISALAQWHGCAESGMVIGDGDDLDDSTTAPARWRVWPG</sequence>
<dbReference type="Proteomes" id="UP001602013">
    <property type="component" value="Unassembled WGS sequence"/>
</dbReference>